<dbReference type="Proteomes" id="UP000752696">
    <property type="component" value="Unassembled WGS sequence"/>
</dbReference>
<accession>A0A6V7GZU9</accession>
<reference evidence="2" key="1">
    <citation type="submission" date="2020-07" db="EMBL/GenBank/DDBJ databases">
        <authorList>
            <person name="Nazaruddin N."/>
        </authorList>
    </citation>
    <scope>NUCLEOTIDE SEQUENCE</scope>
</reference>
<feature type="region of interest" description="Disordered" evidence="1">
    <location>
        <begin position="94"/>
        <end position="159"/>
    </location>
</feature>
<feature type="compositionally biased region" description="Low complexity" evidence="1">
    <location>
        <begin position="107"/>
        <end position="118"/>
    </location>
</feature>
<keyword evidence="3" id="KW-1185">Reference proteome</keyword>
<gene>
    <name evidence="2" type="ORF">MHI_LOCUS302312</name>
</gene>
<dbReference type="AlphaFoldDB" id="A0A6V7GZU9"/>
<feature type="compositionally biased region" description="Basic and acidic residues" evidence="1">
    <location>
        <begin position="94"/>
        <end position="106"/>
    </location>
</feature>
<proteinExistence type="predicted"/>
<feature type="compositionally biased region" description="Basic and acidic residues" evidence="1">
    <location>
        <begin position="686"/>
        <end position="695"/>
    </location>
</feature>
<feature type="region of interest" description="Disordered" evidence="1">
    <location>
        <begin position="1"/>
        <end position="45"/>
    </location>
</feature>
<feature type="compositionally biased region" description="Polar residues" evidence="1">
    <location>
        <begin position="696"/>
        <end position="709"/>
    </location>
</feature>
<protein>
    <submittedName>
        <fullName evidence="2">Uncharacterized protein</fullName>
    </submittedName>
</protein>
<evidence type="ECO:0000313" key="3">
    <source>
        <dbReference type="Proteomes" id="UP000752696"/>
    </source>
</evidence>
<feature type="compositionally biased region" description="Basic and acidic residues" evidence="1">
    <location>
        <begin position="24"/>
        <end position="45"/>
    </location>
</feature>
<dbReference type="EMBL" id="CAJDYZ010005455">
    <property type="protein sequence ID" value="CAD1472505.1"/>
    <property type="molecule type" value="Genomic_DNA"/>
</dbReference>
<feature type="region of interest" description="Disordered" evidence="1">
    <location>
        <begin position="282"/>
        <end position="312"/>
    </location>
</feature>
<sequence>MDDSKEKQLTDDDDDVSVIAAIGKENDRSPMQRQDETSDEGRRVFELSDERCKMALRKQLDLDSLSTEQDNAAEDVEVLQKLPAGTIVIKREKKYKDDSDYVRDSTETSSGASSSSSGVTKVKRIHRTARKNRGAAEVRRNPTRVTKRDPGKDFSRPRQRLLSAKRKEMLFNSEPIRRGKSSSMPYMNTRSVTRKMYNVGATYQAPTIRDETEWKEWPVHGMHERPVFHPQVGYFIEVGLAAEYLGRYFMSLDGLSYREIIDRPEIEVVSVDPHCDCLPSSAEKKHRKKVKSNRGPAAFKSGAPRSSEPCETDKSFETCMHESFHCVLGYCSQIMAPSYKTNVEGKMNTLNESKSLPDAGKEAANASKLNSKSNASASFKENLQKLAEENKFLDNCGVTLLPQSVKSFAQVPKTRLFPAQKIYVANSQKSIAFTNLKTFQGGHMKIQEVVRSSKSPFILVNPLEAKDTQLLKPGTSNQANVSKVEESSTSEETLGEVTSIYKNISNEEVKQPSGKRASKMEFTMTKYLLDNTQQNKVQSGREPNSVERRTCYETTNKQLNLKTMSGSLSKTWCTGETSEIAKILSEYNKSNLKKSATESQTSWANVKNIRVKELCKKEEKTRQNVQESAVDRNVNITFPQGKWRRFHLTVEKLKDLKSNSNDKRHCLGVLNKQSLFKIDQTTGETSSDKRTEVSKQMETVQKGQSSVTNLEKKENTSTTSSSVNSAIAKTQSLQELLENTAMLYCAATGTHQDDLANYIDNLDAAQSIQWLEACNDLIV</sequence>
<feature type="compositionally biased region" description="Basic and acidic residues" evidence="1">
    <location>
        <begin position="1"/>
        <end position="10"/>
    </location>
</feature>
<comment type="caution">
    <text evidence="2">The sequence shown here is derived from an EMBL/GenBank/DDBJ whole genome shotgun (WGS) entry which is preliminary data.</text>
</comment>
<feature type="compositionally biased region" description="Basic and acidic residues" evidence="1">
    <location>
        <begin position="134"/>
        <end position="156"/>
    </location>
</feature>
<organism evidence="2 3">
    <name type="scientific">Heterotrigona itama</name>
    <dbReference type="NCBI Taxonomy" id="395501"/>
    <lineage>
        <taxon>Eukaryota</taxon>
        <taxon>Metazoa</taxon>
        <taxon>Ecdysozoa</taxon>
        <taxon>Arthropoda</taxon>
        <taxon>Hexapoda</taxon>
        <taxon>Insecta</taxon>
        <taxon>Pterygota</taxon>
        <taxon>Neoptera</taxon>
        <taxon>Endopterygota</taxon>
        <taxon>Hymenoptera</taxon>
        <taxon>Apocrita</taxon>
        <taxon>Aculeata</taxon>
        <taxon>Apoidea</taxon>
        <taxon>Anthophila</taxon>
        <taxon>Apidae</taxon>
        <taxon>Heterotrigona</taxon>
    </lineage>
</organism>
<evidence type="ECO:0000313" key="2">
    <source>
        <dbReference type="EMBL" id="CAD1472505.1"/>
    </source>
</evidence>
<name>A0A6V7GZU9_9HYME</name>
<feature type="compositionally biased region" description="Basic residues" evidence="1">
    <location>
        <begin position="121"/>
        <end position="133"/>
    </location>
</feature>
<feature type="region of interest" description="Disordered" evidence="1">
    <location>
        <begin position="681"/>
        <end position="725"/>
    </location>
</feature>
<feature type="region of interest" description="Disordered" evidence="1">
    <location>
        <begin position="352"/>
        <end position="371"/>
    </location>
</feature>
<dbReference type="OrthoDB" id="6784122at2759"/>
<evidence type="ECO:0000256" key="1">
    <source>
        <dbReference type="SAM" id="MobiDB-lite"/>
    </source>
</evidence>
<feature type="compositionally biased region" description="Low complexity" evidence="1">
    <location>
        <begin position="362"/>
        <end position="371"/>
    </location>
</feature>